<dbReference type="PRINTS" id="PR00081">
    <property type="entry name" value="GDHRDH"/>
</dbReference>
<sequence>MNQLPADFFVSSTAFAKTTHIQQYDAVDPTSTRLSQAGKVVIITDANRGLGPDITDLTAVEEVYHKIKNTSGTADVLVKNAEVFTSQNSLANVTPKNWCKILYEINVKGTFFMTRGFLKLVGPGGPGTIINLAMSGSLRTYPNTSSYAMSKLSTVHLQSYVAAENPNIAAMSLDPCLAEENKKQNKATITVSMLKDKASSKQCFRRLGTRLQACIQSC</sequence>
<dbReference type="EMBL" id="JAPEIS010000007">
    <property type="protein sequence ID" value="KAJ8064491.1"/>
    <property type="molecule type" value="Genomic_DNA"/>
</dbReference>
<dbReference type="GO" id="GO:0016616">
    <property type="term" value="F:oxidoreductase activity, acting on the CH-OH group of donors, NAD or NADP as acceptor"/>
    <property type="evidence" value="ECO:0007669"/>
    <property type="project" value="TreeGrafter"/>
</dbReference>
<comment type="similarity">
    <text evidence="1">Belongs to the short-chain dehydrogenases/reductases (SDR) family.</text>
</comment>
<dbReference type="InterPro" id="IPR036291">
    <property type="entry name" value="NAD(P)-bd_dom_sf"/>
</dbReference>
<comment type="caution">
    <text evidence="3">The sequence shown here is derived from an EMBL/GenBank/DDBJ whole genome shotgun (WGS) entry which is preliminary data.</text>
</comment>
<dbReference type="Gene3D" id="3.40.50.720">
    <property type="entry name" value="NAD(P)-binding Rossmann-like Domain"/>
    <property type="match status" value="1"/>
</dbReference>
<gene>
    <name evidence="3" type="ORF">OCU04_006824</name>
</gene>
<dbReference type="PANTHER" id="PTHR42760:SF37">
    <property type="entry name" value="CLAVALDEHYDE DEHYDROGENASE"/>
    <property type="match status" value="1"/>
</dbReference>
<dbReference type="AlphaFoldDB" id="A0A9X0AKK9"/>
<dbReference type="Pfam" id="PF13561">
    <property type="entry name" value="adh_short_C2"/>
    <property type="match status" value="1"/>
</dbReference>
<dbReference type="InterPro" id="IPR002347">
    <property type="entry name" value="SDR_fam"/>
</dbReference>
<protein>
    <submittedName>
        <fullName evidence="3">Uncharacterized protein</fullName>
    </submittedName>
</protein>
<dbReference type="Proteomes" id="UP001152300">
    <property type="component" value="Unassembled WGS sequence"/>
</dbReference>
<dbReference type="SUPFAM" id="SSF51735">
    <property type="entry name" value="NAD(P)-binding Rossmann-fold domains"/>
    <property type="match status" value="1"/>
</dbReference>
<reference evidence="3" key="1">
    <citation type="submission" date="2022-11" db="EMBL/GenBank/DDBJ databases">
        <title>Genome Resource of Sclerotinia nivalis Strain SnTB1, a Plant Pathogen Isolated from American Ginseng.</title>
        <authorList>
            <person name="Fan S."/>
        </authorList>
    </citation>
    <scope>NUCLEOTIDE SEQUENCE</scope>
    <source>
        <strain evidence="3">SnTB1</strain>
    </source>
</reference>
<keyword evidence="4" id="KW-1185">Reference proteome</keyword>
<accession>A0A9X0AKK9</accession>
<evidence type="ECO:0000256" key="1">
    <source>
        <dbReference type="ARBA" id="ARBA00006484"/>
    </source>
</evidence>
<dbReference type="CDD" id="cd05233">
    <property type="entry name" value="SDR_c"/>
    <property type="match status" value="1"/>
</dbReference>
<name>A0A9X0AKK9_9HELO</name>
<dbReference type="PANTHER" id="PTHR42760">
    <property type="entry name" value="SHORT-CHAIN DEHYDROGENASES/REDUCTASES FAMILY MEMBER"/>
    <property type="match status" value="1"/>
</dbReference>
<evidence type="ECO:0000313" key="3">
    <source>
        <dbReference type="EMBL" id="KAJ8064491.1"/>
    </source>
</evidence>
<evidence type="ECO:0000313" key="4">
    <source>
        <dbReference type="Proteomes" id="UP001152300"/>
    </source>
</evidence>
<organism evidence="3 4">
    <name type="scientific">Sclerotinia nivalis</name>
    <dbReference type="NCBI Taxonomy" id="352851"/>
    <lineage>
        <taxon>Eukaryota</taxon>
        <taxon>Fungi</taxon>
        <taxon>Dikarya</taxon>
        <taxon>Ascomycota</taxon>
        <taxon>Pezizomycotina</taxon>
        <taxon>Leotiomycetes</taxon>
        <taxon>Helotiales</taxon>
        <taxon>Sclerotiniaceae</taxon>
        <taxon>Sclerotinia</taxon>
    </lineage>
</organism>
<keyword evidence="2" id="KW-0560">Oxidoreductase</keyword>
<evidence type="ECO:0000256" key="2">
    <source>
        <dbReference type="ARBA" id="ARBA00023002"/>
    </source>
</evidence>
<proteinExistence type="inferred from homology"/>
<dbReference type="OrthoDB" id="3528760at2759"/>